<name>A0ABD0KPA0_9CAEN</name>
<gene>
    <name evidence="2" type="ORF">BaRGS_00019831</name>
</gene>
<comment type="caution">
    <text evidence="2">The sequence shown here is derived from an EMBL/GenBank/DDBJ whole genome shotgun (WGS) entry which is preliminary data.</text>
</comment>
<keyword evidence="3" id="KW-1185">Reference proteome</keyword>
<feature type="region of interest" description="Disordered" evidence="1">
    <location>
        <begin position="1"/>
        <end position="27"/>
    </location>
</feature>
<dbReference type="EMBL" id="JACVVK020000145">
    <property type="protein sequence ID" value="KAK7488874.1"/>
    <property type="molecule type" value="Genomic_DNA"/>
</dbReference>
<accession>A0ABD0KPA0</accession>
<evidence type="ECO:0000256" key="1">
    <source>
        <dbReference type="SAM" id="MobiDB-lite"/>
    </source>
</evidence>
<evidence type="ECO:0000313" key="3">
    <source>
        <dbReference type="Proteomes" id="UP001519460"/>
    </source>
</evidence>
<evidence type="ECO:0000313" key="2">
    <source>
        <dbReference type="EMBL" id="KAK7488874.1"/>
    </source>
</evidence>
<feature type="non-terminal residue" evidence="2">
    <location>
        <position position="1"/>
    </location>
</feature>
<dbReference type="AlphaFoldDB" id="A0ABD0KPA0"/>
<organism evidence="2 3">
    <name type="scientific">Batillaria attramentaria</name>
    <dbReference type="NCBI Taxonomy" id="370345"/>
    <lineage>
        <taxon>Eukaryota</taxon>
        <taxon>Metazoa</taxon>
        <taxon>Spiralia</taxon>
        <taxon>Lophotrochozoa</taxon>
        <taxon>Mollusca</taxon>
        <taxon>Gastropoda</taxon>
        <taxon>Caenogastropoda</taxon>
        <taxon>Sorbeoconcha</taxon>
        <taxon>Cerithioidea</taxon>
        <taxon>Batillariidae</taxon>
        <taxon>Batillaria</taxon>
    </lineage>
</organism>
<sequence length="308" mass="33396">TQRRQRIGAGDKVLHNRPTPAMHRSVGPGYQFITTEAEADASYGRLTIGSFQGNEALPLVNCTIQIESPKLQDELSLRDEKTGAYLANVSYQSQECSTGGSFASCVLGDRTVTLLAVITDLEEGEKRSYRCRVLGTDFDQTSGVEYLKTTTGSASAPPSDDQKLGTKDWIRTGSLNGVRDIRVVECRRPKDQLLSMRLYDKDTQASLGNANVLAKSCTMEKSSFASCVMDDANPDVTLKVLVTDLAEGQNRTLACDAMYASERKSASVVVSYEDTMGSSSSAKPAADTGVMMMVTCALAVLLWSPRQR</sequence>
<reference evidence="2 3" key="1">
    <citation type="journal article" date="2023" name="Sci. Data">
        <title>Genome assembly of the Korean intertidal mud-creeper Batillaria attramentaria.</title>
        <authorList>
            <person name="Patra A.K."/>
            <person name="Ho P.T."/>
            <person name="Jun S."/>
            <person name="Lee S.J."/>
            <person name="Kim Y."/>
            <person name="Won Y.J."/>
        </authorList>
    </citation>
    <scope>NUCLEOTIDE SEQUENCE [LARGE SCALE GENOMIC DNA]</scope>
    <source>
        <strain evidence="2">Wonlab-2016</strain>
    </source>
</reference>
<proteinExistence type="predicted"/>
<protein>
    <submittedName>
        <fullName evidence="2">Uncharacterized protein</fullName>
    </submittedName>
</protein>
<dbReference type="Proteomes" id="UP001519460">
    <property type="component" value="Unassembled WGS sequence"/>
</dbReference>